<accession>A0A561E3U9</accession>
<evidence type="ECO:0000313" key="1">
    <source>
        <dbReference type="EMBL" id="TWE10288.1"/>
    </source>
</evidence>
<reference evidence="1 2" key="1">
    <citation type="submission" date="2019-06" db="EMBL/GenBank/DDBJ databases">
        <title>Sequencing the genomes of 1000 actinobacteria strains.</title>
        <authorList>
            <person name="Klenk H.-P."/>
        </authorList>
    </citation>
    <scope>NUCLEOTIDE SEQUENCE [LARGE SCALE GENOMIC DNA]</scope>
    <source>
        <strain evidence="1 2">DSM 19560</strain>
    </source>
</reference>
<organism evidence="1 2">
    <name type="scientific">Rudaeicoccus suwonensis</name>
    <dbReference type="NCBI Taxonomy" id="657409"/>
    <lineage>
        <taxon>Bacteria</taxon>
        <taxon>Bacillati</taxon>
        <taxon>Actinomycetota</taxon>
        <taxon>Actinomycetes</taxon>
        <taxon>Micrococcales</taxon>
        <taxon>Dermacoccaceae</taxon>
        <taxon>Rudaeicoccus</taxon>
    </lineage>
</organism>
<evidence type="ECO:0000313" key="2">
    <source>
        <dbReference type="Proteomes" id="UP000318297"/>
    </source>
</evidence>
<comment type="caution">
    <text evidence="1">The sequence shown here is derived from an EMBL/GenBank/DDBJ whole genome shotgun (WGS) entry which is preliminary data.</text>
</comment>
<gene>
    <name evidence="1" type="ORF">BKA23_2643</name>
</gene>
<keyword evidence="2" id="KW-1185">Reference proteome</keyword>
<dbReference type="Proteomes" id="UP000318297">
    <property type="component" value="Unassembled WGS sequence"/>
</dbReference>
<dbReference type="AlphaFoldDB" id="A0A561E3U9"/>
<proteinExistence type="predicted"/>
<dbReference type="EMBL" id="VIVQ01000002">
    <property type="protein sequence ID" value="TWE10288.1"/>
    <property type="molecule type" value="Genomic_DNA"/>
</dbReference>
<sequence length="168" mass="19011">MPVSLSPRRLRYSDHLIVLATLCLCVDRFADVEVSGDESARPADLTSLPADWALSHSQLLHVAGIEMDPDDEENTSHWLSSFVISEQEEPLVRTLADAIGPDVLFASLWAIGHGAPSSRLDEDEFGDPLQEVLRFPLETDRLEGILQFDTSFDKMRMFEWLQEICHFR</sequence>
<protein>
    <submittedName>
        <fullName evidence="1">Uncharacterized protein</fullName>
    </submittedName>
</protein>
<name>A0A561E3U9_9MICO</name>